<protein>
    <submittedName>
        <fullName evidence="1">Uncharacterized protein</fullName>
    </submittedName>
</protein>
<keyword evidence="2" id="KW-1185">Reference proteome</keyword>
<evidence type="ECO:0000313" key="2">
    <source>
        <dbReference type="Proteomes" id="UP000729402"/>
    </source>
</evidence>
<sequence length="109" mass="11845">MLYAGPSRTGPRNVTFEHLSGVRIDRVRITDAGWADAAVKQWAWRQTRRPGRLRFDAPGRVERPCGALTLVPLGLPGTTQVRAGCLVRAGWSGRTAAVACVRPVAPLSR</sequence>
<name>A0A8J5S0C6_ZIZPA</name>
<dbReference type="EMBL" id="JAAALK010000285">
    <property type="protein sequence ID" value="KAG8065765.1"/>
    <property type="molecule type" value="Genomic_DNA"/>
</dbReference>
<reference evidence="1" key="1">
    <citation type="journal article" date="2021" name="bioRxiv">
        <title>Whole Genome Assembly and Annotation of Northern Wild Rice, Zizania palustris L., Supports a Whole Genome Duplication in the Zizania Genus.</title>
        <authorList>
            <person name="Haas M."/>
            <person name="Kono T."/>
            <person name="Macchietto M."/>
            <person name="Millas R."/>
            <person name="McGilp L."/>
            <person name="Shao M."/>
            <person name="Duquette J."/>
            <person name="Hirsch C.N."/>
            <person name="Kimball J."/>
        </authorList>
    </citation>
    <scope>NUCLEOTIDE SEQUENCE</scope>
    <source>
        <tissue evidence="1">Fresh leaf tissue</tissue>
    </source>
</reference>
<comment type="caution">
    <text evidence="1">The sequence shown here is derived from an EMBL/GenBank/DDBJ whole genome shotgun (WGS) entry which is preliminary data.</text>
</comment>
<organism evidence="1 2">
    <name type="scientific">Zizania palustris</name>
    <name type="common">Northern wild rice</name>
    <dbReference type="NCBI Taxonomy" id="103762"/>
    <lineage>
        <taxon>Eukaryota</taxon>
        <taxon>Viridiplantae</taxon>
        <taxon>Streptophyta</taxon>
        <taxon>Embryophyta</taxon>
        <taxon>Tracheophyta</taxon>
        <taxon>Spermatophyta</taxon>
        <taxon>Magnoliopsida</taxon>
        <taxon>Liliopsida</taxon>
        <taxon>Poales</taxon>
        <taxon>Poaceae</taxon>
        <taxon>BOP clade</taxon>
        <taxon>Oryzoideae</taxon>
        <taxon>Oryzeae</taxon>
        <taxon>Zizaniinae</taxon>
        <taxon>Zizania</taxon>
    </lineage>
</organism>
<reference evidence="1" key="2">
    <citation type="submission" date="2021-02" db="EMBL/GenBank/DDBJ databases">
        <authorList>
            <person name="Kimball J.A."/>
            <person name="Haas M.W."/>
            <person name="Macchietto M."/>
            <person name="Kono T."/>
            <person name="Duquette J."/>
            <person name="Shao M."/>
        </authorList>
    </citation>
    <scope>NUCLEOTIDE SEQUENCE</scope>
    <source>
        <tissue evidence="1">Fresh leaf tissue</tissue>
    </source>
</reference>
<evidence type="ECO:0000313" key="1">
    <source>
        <dbReference type="EMBL" id="KAG8065765.1"/>
    </source>
</evidence>
<dbReference type="Proteomes" id="UP000729402">
    <property type="component" value="Unassembled WGS sequence"/>
</dbReference>
<gene>
    <name evidence="1" type="ORF">GUJ93_ZPchr0004g39365</name>
</gene>
<proteinExistence type="predicted"/>
<accession>A0A8J5S0C6</accession>
<dbReference type="AlphaFoldDB" id="A0A8J5S0C6"/>